<feature type="region of interest" description="Disordered" evidence="1">
    <location>
        <begin position="1"/>
        <end position="52"/>
    </location>
</feature>
<dbReference type="Proteomes" id="UP000002139">
    <property type="component" value="Chromosome"/>
</dbReference>
<name>A9ENY8_SORC5</name>
<accession>A9ENY8</accession>
<keyword evidence="3" id="KW-1185">Reference proteome</keyword>
<dbReference type="HOGENOM" id="CLU_2540813_0_0_7"/>
<dbReference type="AlphaFoldDB" id="A9ENY8"/>
<evidence type="ECO:0000313" key="2">
    <source>
        <dbReference type="EMBL" id="CAN90917.1"/>
    </source>
</evidence>
<dbReference type="EMBL" id="AM746676">
    <property type="protein sequence ID" value="CAN90917.1"/>
    <property type="molecule type" value="Genomic_DNA"/>
</dbReference>
<feature type="compositionally biased region" description="Polar residues" evidence="1">
    <location>
        <begin position="18"/>
        <end position="42"/>
    </location>
</feature>
<protein>
    <submittedName>
        <fullName evidence="2">Uncharacterized protein</fullName>
    </submittedName>
</protein>
<proteinExistence type="predicted"/>
<reference evidence="2 3" key="1">
    <citation type="journal article" date="2007" name="Nat. Biotechnol.">
        <title>Complete genome sequence of the myxobacterium Sorangium cellulosum.</title>
        <authorList>
            <person name="Schneiker S."/>
            <person name="Perlova O."/>
            <person name="Kaiser O."/>
            <person name="Gerth K."/>
            <person name="Alici A."/>
            <person name="Altmeyer M.O."/>
            <person name="Bartels D."/>
            <person name="Bekel T."/>
            <person name="Beyer S."/>
            <person name="Bode E."/>
            <person name="Bode H.B."/>
            <person name="Bolten C.J."/>
            <person name="Choudhuri J.V."/>
            <person name="Doss S."/>
            <person name="Elnakady Y.A."/>
            <person name="Frank B."/>
            <person name="Gaigalat L."/>
            <person name="Goesmann A."/>
            <person name="Groeger C."/>
            <person name="Gross F."/>
            <person name="Jelsbak L."/>
            <person name="Jelsbak L."/>
            <person name="Kalinowski J."/>
            <person name="Kegler C."/>
            <person name="Knauber T."/>
            <person name="Konietzny S."/>
            <person name="Kopp M."/>
            <person name="Krause L."/>
            <person name="Krug D."/>
            <person name="Linke B."/>
            <person name="Mahmud T."/>
            <person name="Martinez-Arias R."/>
            <person name="McHardy A.C."/>
            <person name="Merai M."/>
            <person name="Meyer F."/>
            <person name="Mormann S."/>
            <person name="Munoz-Dorado J."/>
            <person name="Perez J."/>
            <person name="Pradella S."/>
            <person name="Rachid S."/>
            <person name="Raddatz G."/>
            <person name="Rosenau F."/>
            <person name="Rueckert C."/>
            <person name="Sasse F."/>
            <person name="Scharfe M."/>
            <person name="Schuster S.C."/>
            <person name="Suen G."/>
            <person name="Treuner-Lange A."/>
            <person name="Velicer G.J."/>
            <person name="Vorholter F.-J."/>
            <person name="Weissman K.J."/>
            <person name="Welch R.D."/>
            <person name="Wenzel S.C."/>
            <person name="Whitworth D.E."/>
            <person name="Wilhelm S."/>
            <person name="Wittmann C."/>
            <person name="Bloecker H."/>
            <person name="Puehler A."/>
            <person name="Mueller R."/>
        </authorList>
    </citation>
    <scope>NUCLEOTIDE SEQUENCE [LARGE SCALE GENOMIC DNA]</scope>
    <source>
        <strain evidence="3">So ce56</strain>
    </source>
</reference>
<dbReference type="KEGG" id="scl:sce0761"/>
<evidence type="ECO:0000313" key="3">
    <source>
        <dbReference type="Proteomes" id="UP000002139"/>
    </source>
</evidence>
<evidence type="ECO:0000256" key="1">
    <source>
        <dbReference type="SAM" id="MobiDB-lite"/>
    </source>
</evidence>
<gene>
    <name evidence="2" type="ordered locus">sce0761</name>
</gene>
<organism evidence="2 3">
    <name type="scientific">Sorangium cellulosum (strain So ce56)</name>
    <name type="common">Polyangium cellulosum (strain So ce56)</name>
    <dbReference type="NCBI Taxonomy" id="448385"/>
    <lineage>
        <taxon>Bacteria</taxon>
        <taxon>Pseudomonadati</taxon>
        <taxon>Myxococcota</taxon>
        <taxon>Polyangia</taxon>
        <taxon>Polyangiales</taxon>
        <taxon>Polyangiaceae</taxon>
        <taxon>Sorangium</taxon>
    </lineage>
</organism>
<dbReference type="STRING" id="448385.sce0761"/>
<sequence>MTSSSSPAGGGGRSPAATWSSRTIERSAGQQKRSITEPSGASSKLGGSPCTGQATSAYLDSRSLRTLSSTSLTSPFAAAPSFA</sequence>